<dbReference type="PANTHER" id="PTHR43271:SF2">
    <property type="entry name" value="BLL2771 PROTEIN"/>
    <property type="match status" value="1"/>
</dbReference>
<dbReference type="InterPro" id="IPR036259">
    <property type="entry name" value="MFS_trans_sf"/>
</dbReference>
<feature type="transmembrane region" description="Helical" evidence="8">
    <location>
        <begin position="138"/>
        <end position="156"/>
    </location>
</feature>
<dbReference type="Gene3D" id="1.20.1250.20">
    <property type="entry name" value="MFS general substrate transporter like domains"/>
    <property type="match status" value="1"/>
</dbReference>
<feature type="transmembrane region" description="Helical" evidence="8">
    <location>
        <begin position="108"/>
        <end position="126"/>
    </location>
</feature>
<keyword evidence="5 8" id="KW-0812">Transmembrane</keyword>
<feature type="domain" description="Major facilitator superfamily (MFS) profile" evidence="9">
    <location>
        <begin position="13"/>
        <end position="391"/>
    </location>
</feature>
<dbReference type="EMBL" id="FXTI01000001">
    <property type="protein sequence ID" value="SMO32484.1"/>
    <property type="molecule type" value="Genomic_DNA"/>
</dbReference>
<feature type="transmembrane region" description="Helical" evidence="8">
    <location>
        <begin position="214"/>
        <end position="233"/>
    </location>
</feature>
<name>A0A521ACD0_9BACL</name>
<gene>
    <name evidence="10" type="ORF">SAMN06264849_10154</name>
</gene>
<keyword evidence="7 8" id="KW-0472">Membrane</keyword>
<evidence type="ECO:0000256" key="8">
    <source>
        <dbReference type="SAM" id="Phobius"/>
    </source>
</evidence>
<dbReference type="Pfam" id="PF07690">
    <property type="entry name" value="MFS_1"/>
    <property type="match status" value="1"/>
</dbReference>
<evidence type="ECO:0000313" key="10">
    <source>
        <dbReference type="EMBL" id="SMO32484.1"/>
    </source>
</evidence>
<evidence type="ECO:0000256" key="5">
    <source>
        <dbReference type="ARBA" id="ARBA00022692"/>
    </source>
</evidence>
<organism evidence="10 11">
    <name type="scientific">Melghirimyces algeriensis</name>
    <dbReference type="NCBI Taxonomy" id="910412"/>
    <lineage>
        <taxon>Bacteria</taxon>
        <taxon>Bacillati</taxon>
        <taxon>Bacillota</taxon>
        <taxon>Bacilli</taxon>
        <taxon>Bacillales</taxon>
        <taxon>Thermoactinomycetaceae</taxon>
        <taxon>Melghirimyces</taxon>
    </lineage>
</organism>
<feature type="transmembrane region" description="Helical" evidence="8">
    <location>
        <begin position="168"/>
        <end position="187"/>
    </location>
</feature>
<protein>
    <submittedName>
        <fullName evidence="10">Predicted arabinose efflux permease, MFS family</fullName>
    </submittedName>
</protein>
<feature type="transmembrane region" description="Helical" evidence="8">
    <location>
        <begin position="49"/>
        <end position="67"/>
    </location>
</feature>
<reference evidence="10 11" key="1">
    <citation type="submission" date="2017-05" db="EMBL/GenBank/DDBJ databases">
        <authorList>
            <person name="Varghese N."/>
            <person name="Submissions S."/>
        </authorList>
    </citation>
    <scope>NUCLEOTIDE SEQUENCE [LARGE SCALE GENOMIC DNA]</scope>
    <source>
        <strain evidence="10 11">DSM 45474</strain>
    </source>
</reference>
<comment type="subcellular location">
    <subcellularLocation>
        <location evidence="1">Cell membrane</location>
        <topology evidence="1">Multi-pass membrane protein</topology>
    </subcellularLocation>
</comment>
<dbReference type="SUPFAM" id="SSF103473">
    <property type="entry name" value="MFS general substrate transporter"/>
    <property type="match status" value="1"/>
</dbReference>
<evidence type="ECO:0000313" key="11">
    <source>
        <dbReference type="Proteomes" id="UP000315636"/>
    </source>
</evidence>
<keyword evidence="6 8" id="KW-1133">Transmembrane helix</keyword>
<comment type="similarity">
    <text evidence="2">Belongs to the major facilitator superfamily.</text>
</comment>
<sequence>MNGLVKAKNDSLQTAILFWCGLVIVSSLYVTIPLVSVFSETFKVTTAQAAWTGSAFSLFYALGFLFFGPLSDRFGRKQMILIGLILLTLISPVLGIVDHFILLVILRSLQGMAAATFAPAALAYVVERFPVKKRVTTIGFVSTGFLMAGIAGQVYSSFVSQQLGWKNVFYILGAIYLMTSVLVALILHRGERQDQDQDLLAPVKQMGRVLTKKPLILCYLITITLLLAFVGMYTTLGNYLDKQFGLTSQHILTIRAIGVIGMLFSPMAGRLVARFGIQYVLRGGLTLAVLGLALLGFSSTVWVVGIMSVLFVTGISVTVPTLISWVGQLGGEARGVAVSLYTFILFIGATLGPIVAIWFLQTGSYLFTFEMLALVLSIGLFTSFFIRPDHG</sequence>
<keyword evidence="3" id="KW-0813">Transport</keyword>
<accession>A0A521ACD0</accession>
<dbReference type="Proteomes" id="UP000315636">
    <property type="component" value="Unassembled WGS sequence"/>
</dbReference>
<dbReference type="OrthoDB" id="9781156at2"/>
<feature type="transmembrane region" description="Helical" evidence="8">
    <location>
        <begin position="12"/>
        <end position="37"/>
    </location>
</feature>
<keyword evidence="11" id="KW-1185">Reference proteome</keyword>
<feature type="transmembrane region" description="Helical" evidence="8">
    <location>
        <begin position="253"/>
        <end position="272"/>
    </location>
</feature>
<evidence type="ECO:0000256" key="6">
    <source>
        <dbReference type="ARBA" id="ARBA00022989"/>
    </source>
</evidence>
<dbReference type="PANTHER" id="PTHR43271">
    <property type="entry name" value="BLL2771 PROTEIN"/>
    <property type="match status" value="1"/>
</dbReference>
<evidence type="ECO:0000256" key="3">
    <source>
        <dbReference type="ARBA" id="ARBA00022448"/>
    </source>
</evidence>
<feature type="transmembrane region" description="Helical" evidence="8">
    <location>
        <begin position="79"/>
        <end position="102"/>
    </location>
</feature>
<dbReference type="GO" id="GO:0022857">
    <property type="term" value="F:transmembrane transporter activity"/>
    <property type="evidence" value="ECO:0007669"/>
    <property type="project" value="InterPro"/>
</dbReference>
<evidence type="ECO:0000259" key="9">
    <source>
        <dbReference type="PROSITE" id="PS50850"/>
    </source>
</evidence>
<evidence type="ECO:0000256" key="2">
    <source>
        <dbReference type="ARBA" id="ARBA00008335"/>
    </source>
</evidence>
<dbReference type="CDD" id="cd17324">
    <property type="entry name" value="MFS_NepI_like"/>
    <property type="match status" value="1"/>
</dbReference>
<evidence type="ECO:0000256" key="4">
    <source>
        <dbReference type="ARBA" id="ARBA00022475"/>
    </source>
</evidence>
<feature type="transmembrane region" description="Helical" evidence="8">
    <location>
        <begin position="365"/>
        <end position="386"/>
    </location>
</feature>
<dbReference type="GO" id="GO:0005886">
    <property type="term" value="C:plasma membrane"/>
    <property type="evidence" value="ECO:0007669"/>
    <property type="project" value="UniProtKB-SubCell"/>
</dbReference>
<dbReference type="RefSeq" id="WP_142503773.1">
    <property type="nucleotide sequence ID" value="NZ_FXTI01000001.1"/>
</dbReference>
<keyword evidence="4" id="KW-1003">Cell membrane</keyword>
<dbReference type="InterPro" id="IPR011701">
    <property type="entry name" value="MFS"/>
</dbReference>
<dbReference type="InterPro" id="IPR020846">
    <property type="entry name" value="MFS_dom"/>
</dbReference>
<evidence type="ECO:0000256" key="7">
    <source>
        <dbReference type="ARBA" id="ARBA00023136"/>
    </source>
</evidence>
<dbReference type="PROSITE" id="PS50850">
    <property type="entry name" value="MFS"/>
    <property type="match status" value="1"/>
</dbReference>
<feature type="transmembrane region" description="Helical" evidence="8">
    <location>
        <begin position="279"/>
        <end position="297"/>
    </location>
</feature>
<feature type="transmembrane region" description="Helical" evidence="8">
    <location>
        <begin position="338"/>
        <end position="359"/>
    </location>
</feature>
<proteinExistence type="inferred from homology"/>
<feature type="transmembrane region" description="Helical" evidence="8">
    <location>
        <begin position="303"/>
        <end position="326"/>
    </location>
</feature>
<evidence type="ECO:0000256" key="1">
    <source>
        <dbReference type="ARBA" id="ARBA00004651"/>
    </source>
</evidence>
<dbReference type="AlphaFoldDB" id="A0A521ACD0"/>